<dbReference type="GO" id="GO:0005829">
    <property type="term" value="C:cytosol"/>
    <property type="evidence" value="ECO:0007669"/>
    <property type="project" value="TreeGrafter"/>
</dbReference>
<dbReference type="AlphaFoldDB" id="A0A096AGD0"/>
<comment type="caution">
    <text evidence="2">The sequence shown here is derived from an EMBL/GenBank/DDBJ whole genome shotgun (WGS) entry which is preliminary data.</text>
</comment>
<dbReference type="Gene3D" id="3.40.50.880">
    <property type="match status" value="1"/>
</dbReference>
<dbReference type="InterPro" id="IPR017926">
    <property type="entry name" value="GATASE"/>
</dbReference>
<dbReference type="EMBL" id="JRNH01000022">
    <property type="protein sequence ID" value="KGF20004.1"/>
    <property type="molecule type" value="Genomic_DNA"/>
</dbReference>
<organism evidence="2 3">
    <name type="scientific">Pseudoglutamicibacter albus DNF00011</name>
    <dbReference type="NCBI Taxonomy" id="1401063"/>
    <lineage>
        <taxon>Bacteria</taxon>
        <taxon>Bacillati</taxon>
        <taxon>Actinomycetota</taxon>
        <taxon>Actinomycetes</taxon>
        <taxon>Micrococcales</taxon>
        <taxon>Micrococcaceae</taxon>
        <taxon>Pseudoglutamicibacter</taxon>
    </lineage>
</organism>
<sequence length="247" mass="26926">MSAPFLLLQTRPEDALADAEYEAFVRLSGLEAGDVERFRLEAAPLPAGFENTWHQRYSALVLGGSPFTSTDVDRSETQIRVEEELARVLGVVIEKDLPFLGLCYGVGVLGLASGAVVDRTYSEPAGISHISLTPEGIADPVLSGVDPHFDAFVGHKESTTKLPAEAVLLATSDPAPVQMYKLKNNIYATQFHPELDPDGLIGRIEAYRENGYFDPEDFDAIAHLARNADVTAAHRILANFAETYLPR</sequence>
<feature type="domain" description="Glutamine amidotransferase" evidence="1">
    <location>
        <begin position="40"/>
        <end position="196"/>
    </location>
</feature>
<dbReference type="Pfam" id="PF00117">
    <property type="entry name" value="GATase"/>
    <property type="match status" value="1"/>
</dbReference>
<dbReference type="PANTHER" id="PTHR42695">
    <property type="entry name" value="GLUTAMINE AMIDOTRANSFERASE YLR126C-RELATED"/>
    <property type="match status" value="1"/>
</dbReference>
<dbReference type="PANTHER" id="PTHR42695:SF5">
    <property type="entry name" value="GLUTAMINE AMIDOTRANSFERASE YLR126C-RELATED"/>
    <property type="match status" value="1"/>
</dbReference>
<evidence type="ECO:0000259" key="1">
    <source>
        <dbReference type="Pfam" id="PF00117"/>
    </source>
</evidence>
<dbReference type="SUPFAM" id="SSF52317">
    <property type="entry name" value="Class I glutamine amidotransferase-like"/>
    <property type="match status" value="1"/>
</dbReference>
<protein>
    <recommendedName>
        <fullName evidence="1">Glutamine amidotransferase domain-containing protein</fullName>
    </recommendedName>
</protein>
<dbReference type="CDD" id="cd01741">
    <property type="entry name" value="GATase1_1"/>
    <property type="match status" value="1"/>
</dbReference>
<dbReference type="PROSITE" id="PS51273">
    <property type="entry name" value="GATASE_TYPE_1"/>
    <property type="match status" value="1"/>
</dbReference>
<accession>A0A096AGD0</accession>
<dbReference type="Proteomes" id="UP000053528">
    <property type="component" value="Unassembled WGS sequence"/>
</dbReference>
<dbReference type="RefSeq" id="WP_035756435.1">
    <property type="nucleotide sequence ID" value="NZ_JRNH01000022.1"/>
</dbReference>
<name>A0A096AGD0_9MICC</name>
<dbReference type="NCBIfam" id="NF005743">
    <property type="entry name" value="PRK07567.1"/>
    <property type="match status" value="1"/>
</dbReference>
<evidence type="ECO:0000313" key="3">
    <source>
        <dbReference type="Proteomes" id="UP000053528"/>
    </source>
</evidence>
<dbReference type="InterPro" id="IPR029062">
    <property type="entry name" value="Class_I_gatase-like"/>
</dbReference>
<gene>
    <name evidence="2" type="ORF">HMPREF2128_06825</name>
</gene>
<dbReference type="InterPro" id="IPR044992">
    <property type="entry name" value="ChyE-like"/>
</dbReference>
<proteinExistence type="predicted"/>
<reference evidence="2 3" key="1">
    <citation type="submission" date="2014-07" db="EMBL/GenBank/DDBJ databases">
        <authorList>
            <person name="McCorrison J."/>
            <person name="Sanka R."/>
            <person name="Torralba M."/>
            <person name="Gillis M."/>
            <person name="Haft D.H."/>
            <person name="Methe B."/>
            <person name="Sutton G."/>
            <person name="Nelson K.E."/>
        </authorList>
    </citation>
    <scope>NUCLEOTIDE SEQUENCE [LARGE SCALE GENOMIC DNA]</scope>
    <source>
        <strain evidence="2 3">DNF00011</strain>
    </source>
</reference>
<evidence type="ECO:0000313" key="2">
    <source>
        <dbReference type="EMBL" id="KGF20004.1"/>
    </source>
</evidence>